<evidence type="ECO:0000256" key="1">
    <source>
        <dbReference type="ARBA" id="ARBA00023002"/>
    </source>
</evidence>
<dbReference type="InterPro" id="IPR050425">
    <property type="entry name" value="NAD(P)_dehydrat-like"/>
</dbReference>
<name>A0A0J9X9K7_GEOCN</name>
<comment type="caution">
    <text evidence="4">The sequence shown here is derived from an EMBL/GenBank/DDBJ whole genome shotgun (WGS) entry which is preliminary data.</text>
</comment>
<protein>
    <submittedName>
        <fullName evidence="4">Similar to Saccharomyces cerevisiae YOL151W GRE2 3-methylbutanal reductase and NADPH-dependent methylglyoxal reductase (D-lactaldehyde dehydrogenase)</fullName>
    </submittedName>
</protein>
<evidence type="ECO:0000313" key="4">
    <source>
        <dbReference type="EMBL" id="CDO53874.1"/>
    </source>
</evidence>
<sequence length="341" mass="37657">MTGEKVLVTGASGFIAAHIIKQLVELGYQVVGTVRSDAKGEFYTKQYGSQFVYEIVKDISVLNAFDHVFQAHPDIAHVLHTASPFTFKVEEPERDLIVPAINGTVSVLHGAKKFGSNVKKVVITSSFAAMSQTPQRLDDPTKTYSAADWNPVTLEEGKSNAQLGYLASKTFAERAAWEFLAKEKPNFTITTIQVPMVFGPPINDIGISNLNTSTEILYKLIRSDRAKSDKLPFVLPVYIDVRDAARAHVRVLATSGLDNKRSFNLAGPANGQRLVDVIRQVRPEYDATLPYGTPGSFSVDNFAKFDIAESQKYLKIDYLPLEATVADTIDRIKELEMLAKI</sequence>
<dbReference type="GO" id="GO:0016616">
    <property type="term" value="F:oxidoreductase activity, acting on the CH-OH group of donors, NAD or NADP as acceptor"/>
    <property type="evidence" value="ECO:0007669"/>
    <property type="project" value="TreeGrafter"/>
</dbReference>
<evidence type="ECO:0000313" key="5">
    <source>
        <dbReference type="Proteomes" id="UP000242525"/>
    </source>
</evidence>
<dbReference type="EMBL" id="CCBN010000006">
    <property type="protein sequence ID" value="CDO53874.1"/>
    <property type="molecule type" value="Genomic_DNA"/>
</dbReference>
<dbReference type="PANTHER" id="PTHR10366:SF564">
    <property type="entry name" value="STEROL-4-ALPHA-CARBOXYLATE 3-DEHYDROGENASE, DECARBOXYLATING"/>
    <property type="match status" value="1"/>
</dbReference>
<dbReference type="OrthoDB" id="2735536at2759"/>
<dbReference type="InterPro" id="IPR001509">
    <property type="entry name" value="Epimerase_deHydtase"/>
</dbReference>
<dbReference type="SUPFAM" id="SSF51735">
    <property type="entry name" value="NAD(P)-binding Rossmann-fold domains"/>
    <property type="match status" value="1"/>
</dbReference>
<dbReference type="STRING" id="1173061.A0A0J9X9K7"/>
<proteinExistence type="inferred from homology"/>
<reference evidence="4" key="1">
    <citation type="submission" date="2014-03" db="EMBL/GenBank/DDBJ databases">
        <authorList>
            <person name="Casaregola S."/>
        </authorList>
    </citation>
    <scope>NUCLEOTIDE SEQUENCE [LARGE SCALE GENOMIC DNA]</scope>
    <source>
        <strain evidence="4">CLIB 918</strain>
    </source>
</reference>
<keyword evidence="5" id="KW-1185">Reference proteome</keyword>
<keyword evidence="1" id="KW-0560">Oxidoreductase</keyword>
<evidence type="ECO:0000256" key="2">
    <source>
        <dbReference type="ARBA" id="ARBA00023445"/>
    </source>
</evidence>
<dbReference type="PANTHER" id="PTHR10366">
    <property type="entry name" value="NAD DEPENDENT EPIMERASE/DEHYDRATASE"/>
    <property type="match status" value="1"/>
</dbReference>
<dbReference type="FunFam" id="3.40.50.720:FF:000191">
    <property type="entry name" value="Methylglyoxal reductase (NADPH-dependent)"/>
    <property type="match status" value="1"/>
</dbReference>
<comment type="similarity">
    <text evidence="2">Belongs to the NAD(P)-dependent epimerase/dehydratase family. Dihydroflavonol-4-reductase subfamily.</text>
</comment>
<evidence type="ECO:0000259" key="3">
    <source>
        <dbReference type="Pfam" id="PF01370"/>
    </source>
</evidence>
<feature type="domain" description="NAD-dependent epimerase/dehydratase" evidence="3">
    <location>
        <begin position="6"/>
        <end position="266"/>
    </location>
</feature>
<dbReference type="Gene3D" id="3.40.50.720">
    <property type="entry name" value="NAD(P)-binding Rossmann-like Domain"/>
    <property type="match status" value="1"/>
</dbReference>
<organism evidence="4 5">
    <name type="scientific">Geotrichum candidum</name>
    <name type="common">Oospora lactis</name>
    <name type="synonym">Dipodascus geotrichum</name>
    <dbReference type="NCBI Taxonomy" id="1173061"/>
    <lineage>
        <taxon>Eukaryota</taxon>
        <taxon>Fungi</taxon>
        <taxon>Dikarya</taxon>
        <taxon>Ascomycota</taxon>
        <taxon>Saccharomycotina</taxon>
        <taxon>Dipodascomycetes</taxon>
        <taxon>Dipodascales</taxon>
        <taxon>Dipodascaceae</taxon>
        <taxon>Geotrichum</taxon>
    </lineage>
</organism>
<dbReference type="AlphaFoldDB" id="A0A0J9X9K7"/>
<dbReference type="Pfam" id="PF01370">
    <property type="entry name" value="Epimerase"/>
    <property type="match status" value="1"/>
</dbReference>
<dbReference type="Proteomes" id="UP000242525">
    <property type="component" value="Unassembled WGS sequence"/>
</dbReference>
<accession>A0A0J9X9K7</accession>
<dbReference type="InterPro" id="IPR036291">
    <property type="entry name" value="NAD(P)-bd_dom_sf"/>
</dbReference>
<gene>
    <name evidence="4" type="ORF">BN980_GECA06s00934g</name>
</gene>